<dbReference type="PANTHER" id="PTHR48111:SF69">
    <property type="entry name" value="RESPONSE REGULATOR RECEIVER"/>
    <property type="match status" value="1"/>
</dbReference>
<feature type="domain" description="Response regulatory" evidence="3">
    <location>
        <begin position="2"/>
        <end position="116"/>
    </location>
</feature>
<keyword evidence="2" id="KW-0597">Phosphoprotein</keyword>
<evidence type="ECO:0000313" key="4">
    <source>
        <dbReference type="EMBL" id="MBC2890711.1"/>
    </source>
</evidence>
<gene>
    <name evidence="4" type="ORF">H7313_15375</name>
</gene>
<dbReference type="SMART" id="SM00448">
    <property type="entry name" value="REC"/>
    <property type="match status" value="1"/>
</dbReference>
<protein>
    <submittedName>
        <fullName evidence="4">Response regulator</fullName>
    </submittedName>
</protein>
<evidence type="ECO:0000259" key="3">
    <source>
        <dbReference type="PROSITE" id="PS50110"/>
    </source>
</evidence>
<comment type="caution">
    <text evidence="4">The sequence shown here is derived from an EMBL/GenBank/DDBJ whole genome shotgun (WGS) entry which is preliminary data.</text>
</comment>
<dbReference type="GO" id="GO:0032993">
    <property type="term" value="C:protein-DNA complex"/>
    <property type="evidence" value="ECO:0007669"/>
    <property type="project" value="TreeGrafter"/>
</dbReference>
<dbReference type="InterPro" id="IPR001789">
    <property type="entry name" value="Sig_transdc_resp-reg_receiver"/>
</dbReference>
<accession>A0A842JJQ3</accession>
<proteinExistence type="predicted"/>
<dbReference type="InterPro" id="IPR016032">
    <property type="entry name" value="Sig_transdc_resp-reg_C-effctor"/>
</dbReference>
<evidence type="ECO:0000313" key="5">
    <source>
        <dbReference type="Proteomes" id="UP000587396"/>
    </source>
</evidence>
<feature type="modified residue" description="4-aspartylphosphate" evidence="2">
    <location>
        <position position="53"/>
    </location>
</feature>
<evidence type="ECO:0000256" key="2">
    <source>
        <dbReference type="PROSITE-ProRule" id="PRU00169"/>
    </source>
</evidence>
<dbReference type="InterPro" id="IPR011006">
    <property type="entry name" value="CheY-like_superfamily"/>
</dbReference>
<reference evidence="4 5" key="1">
    <citation type="submission" date="2020-08" db="EMBL/GenBank/DDBJ databases">
        <authorList>
            <person name="Liu C."/>
            <person name="Sun Q."/>
        </authorList>
    </citation>
    <scope>NUCLEOTIDE SEQUENCE [LARGE SCALE GENOMIC DNA]</scope>
    <source>
        <strain evidence="4 5">N22</strain>
    </source>
</reference>
<dbReference type="GO" id="GO:0005829">
    <property type="term" value="C:cytosol"/>
    <property type="evidence" value="ECO:0007669"/>
    <property type="project" value="TreeGrafter"/>
</dbReference>
<dbReference type="GO" id="GO:0000976">
    <property type="term" value="F:transcription cis-regulatory region binding"/>
    <property type="evidence" value="ECO:0007669"/>
    <property type="project" value="TreeGrafter"/>
</dbReference>
<evidence type="ECO:0000256" key="1">
    <source>
        <dbReference type="ARBA" id="ARBA00023125"/>
    </source>
</evidence>
<keyword evidence="5" id="KW-1185">Reference proteome</keyword>
<dbReference type="PANTHER" id="PTHR48111">
    <property type="entry name" value="REGULATOR OF RPOS"/>
    <property type="match status" value="1"/>
</dbReference>
<dbReference type="SUPFAM" id="SSF52172">
    <property type="entry name" value="CheY-like"/>
    <property type="match status" value="1"/>
</dbReference>
<dbReference type="EMBL" id="JACMSE010000019">
    <property type="protein sequence ID" value="MBC2890711.1"/>
    <property type="molecule type" value="Genomic_DNA"/>
</dbReference>
<dbReference type="InterPro" id="IPR036388">
    <property type="entry name" value="WH-like_DNA-bd_sf"/>
</dbReference>
<dbReference type="SUPFAM" id="SSF46894">
    <property type="entry name" value="C-terminal effector domain of the bipartite response regulators"/>
    <property type="match status" value="1"/>
</dbReference>
<dbReference type="Proteomes" id="UP000587396">
    <property type="component" value="Unassembled WGS sequence"/>
</dbReference>
<dbReference type="CDD" id="cd17536">
    <property type="entry name" value="REC_YesN-like"/>
    <property type="match status" value="1"/>
</dbReference>
<dbReference type="Pfam" id="PF00072">
    <property type="entry name" value="Response_reg"/>
    <property type="match status" value="1"/>
</dbReference>
<dbReference type="GO" id="GO:0000156">
    <property type="term" value="F:phosphorelay response regulator activity"/>
    <property type="evidence" value="ECO:0007669"/>
    <property type="project" value="TreeGrafter"/>
</dbReference>
<dbReference type="Gene3D" id="1.10.10.10">
    <property type="entry name" value="Winged helix-like DNA-binding domain superfamily/Winged helix DNA-binding domain"/>
    <property type="match status" value="1"/>
</dbReference>
<dbReference type="PROSITE" id="PS50110">
    <property type="entry name" value="RESPONSE_REGULATORY"/>
    <property type="match status" value="1"/>
</dbReference>
<keyword evidence="1" id="KW-0238">DNA-binding</keyword>
<dbReference type="AlphaFoldDB" id="A0A842JJQ3"/>
<sequence length="267" mass="29539">MNVIAIDDEPLALKDLVRTLHGVMPACEPLTFATPRAALEHARREPVDVAFLDIEMPGMSGLSLAKELKDLHPDLHVVFVTSYSQYAVDAFALHATGYLLKPVHVEDLARELTFIYEHRAGNPRKRVRVQTFGGFEVFVDDAPLAFKRSKSKELLALLVDRHGGSVSAREACALLWEDAPHNASQRSYYQTIVADLRSALASAQADDVLVKAWNSLAVNPDLLDCDSYRFLEGDPAAINAYRNDYLPSYSWAEFSVGAFHKGARPSA</sequence>
<name>A0A842JJQ3_9ACTN</name>
<dbReference type="InterPro" id="IPR039420">
    <property type="entry name" value="WalR-like"/>
</dbReference>
<organism evidence="4 5">
    <name type="scientific">Gordonibacter massiliensis</name>
    <name type="common">ex Traore et al. 2017</name>
    <dbReference type="NCBI Taxonomy" id="1841863"/>
    <lineage>
        <taxon>Bacteria</taxon>
        <taxon>Bacillati</taxon>
        <taxon>Actinomycetota</taxon>
        <taxon>Coriobacteriia</taxon>
        <taxon>Eggerthellales</taxon>
        <taxon>Eggerthellaceae</taxon>
        <taxon>Gordonibacter</taxon>
    </lineage>
</organism>
<dbReference type="Gene3D" id="3.40.50.2300">
    <property type="match status" value="1"/>
</dbReference>
<dbReference type="GO" id="GO:0006355">
    <property type="term" value="P:regulation of DNA-templated transcription"/>
    <property type="evidence" value="ECO:0007669"/>
    <property type="project" value="InterPro"/>
</dbReference>
<dbReference type="RefSeq" id="WP_185906369.1">
    <property type="nucleotide sequence ID" value="NZ_JACMSE010000019.1"/>
</dbReference>